<proteinExistence type="predicted"/>
<evidence type="ECO:0000313" key="1">
    <source>
        <dbReference type="EMBL" id="SNR14373.1"/>
    </source>
</evidence>
<dbReference type="EMBL" id="LT899436">
    <property type="protein sequence ID" value="SNR14373.1"/>
    <property type="molecule type" value="Genomic_DNA"/>
</dbReference>
<evidence type="ECO:0008006" key="3">
    <source>
        <dbReference type="Google" id="ProtNLM"/>
    </source>
</evidence>
<sequence>MGYNFKSKFTKVLFNSSILIGLCFLFSSPLSAQSFRGIIKNVKGEIVNDCYILLLNAETKEIIEYTIPDSKGTYYIENKKKDIKKITIKCQGLPYVTQFKNIDIHKGLHLYTTNFNLILKDHQLDEVIVISKRIAIKVKNDTVVYDVSKFKRLEDRKVINVLKNMPGIQVDDKTGLIRYKGKPIETILLDGDDLFGKGYSIGARNISTEMVDKIEAIEDYHDNKLKKGIKKSDKVVLNLKFKENQFKLSGEASLGLGKNHYLGNINTINLSSRLKGFGVFNFNNISINETSFKDETYAIENKEELENSSVDFFKESSLTQKTNFPRSYINNIKFGTLSNLFKLSDKISFKNSISAFNDTSKNSFISKNSFDINNSTIETSNQTSNISTPEFVSLSNEMNYDISKTSLLKYQNKFVSYYNGFNQSNLQNNTDLFETYINQTKFYYQQKINYSRKISRKELLELNLFHSNDDRRQELFLLNQGSILVNGVPINRENTESKRRLLKGKMSYLKKIKRWDLELAATHIFDDEDFNFLLNPDTYNYQSRSNTSHLMLETNYNKRKKIQLKGKIILGYSDRALKNRFENTINNKKGFFINSKLKTRFKLGKKNSFGITFENNNKLNNNYYLFSNPFLIDTRTITSSRPSLDFEKSWNLSMNFSRYNLLKQSSFSFLSSYEEVSNFFIAEQTINEDINIITYFQTPQAKRDLNISASTSFFIDSINNKMSVNASAIYSNYFNVLNNNVIRSVNSSINNFNIELNSAFEGFFNYKSSIGLTYIENKQENTRVFINSNINARLETIFKLAKKTYCKVEQELLLPRGSRINTNQLFIDFSFNHIGKNIEYFILAKNLLNKSSFNQIYTSEFSTSIFSNDLFNRYIIFGLNYSF</sequence>
<organism evidence="1 2">
    <name type="scientific">Tenacibaculum jejuense</name>
    <dbReference type="NCBI Taxonomy" id="584609"/>
    <lineage>
        <taxon>Bacteria</taxon>
        <taxon>Pseudomonadati</taxon>
        <taxon>Bacteroidota</taxon>
        <taxon>Flavobacteriia</taxon>
        <taxon>Flavobacteriales</taxon>
        <taxon>Flavobacteriaceae</taxon>
        <taxon>Tenacibaculum</taxon>
    </lineage>
</organism>
<dbReference type="RefSeq" id="WP_095069282.1">
    <property type="nucleotide sequence ID" value="NZ_LT899436.1"/>
</dbReference>
<dbReference type="SUPFAM" id="SSF56935">
    <property type="entry name" value="Porins"/>
    <property type="match status" value="1"/>
</dbReference>
<protein>
    <recommendedName>
        <fullName evidence="3">Outer membrane protein beta-barrel domain-containing protein</fullName>
    </recommendedName>
</protein>
<dbReference type="AlphaFoldDB" id="A0A238U591"/>
<dbReference type="Proteomes" id="UP000215214">
    <property type="component" value="Chromosome TJEJU"/>
</dbReference>
<accession>A0A238U591</accession>
<reference evidence="1 2" key="1">
    <citation type="submission" date="2017-07" db="EMBL/GenBank/DDBJ databases">
        <authorList>
            <person name="Sun Z.S."/>
            <person name="Albrecht U."/>
            <person name="Echele G."/>
            <person name="Lee C.C."/>
        </authorList>
    </citation>
    <scope>NUCLEOTIDE SEQUENCE [LARGE SCALE GENOMIC DNA]</scope>
    <source>
        <strain evidence="2">type strain: KCTC 22618</strain>
    </source>
</reference>
<keyword evidence="2" id="KW-1185">Reference proteome</keyword>
<dbReference type="OrthoDB" id="603275at2"/>
<dbReference type="KEGG" id="tje:TJEJU_0594"/>
<gene>
    <name evidence="1" type="ORF">TJEJU_0594</name>
</gene>
<name>A0A238U591_9FLAO</name>
<evidence type="ECO:0000313" key="2">
    <source>
        <dbReference type="Proteomes" id="UP000215214"/>
    </source>
</evidence>